<reference evidence="1" key="1">
    <citation type="submission" date="2015-05" db="EMBL/GenBank/DDBJ databases">
        <title>The complete genome of Altererythrobacter atlanticus strain 26DY36.</title>
        <authorList>
            <person name="Wu Y.-H."/>
            <person name="Cheng H."/>
            <person name="Wu X.-W."/>
        </authorList>
    </citation>
    <scope>NUCLEOTIDE SEQUENCE [LARGE SCALE GENOMIC DNA]</scope>
    <source>
        <strain evidence="1">26DY36</strain>
    </source>
</reference>
<dbReference type="EMBL" id="CP011452">
    <property type="protein sequence ID" value="AKH42908.1"/>
    <property type="molecule type" value="Genomic_DNA"/>
</dbReference>
<dbReference type="STRING" id="1267766.WYH_01872"/>
<dbReference type="PANTHER" id="PTHR43739:SF5">
    <property type="entry name" value="EXO-ALPHA-SIALIDASE"/>
    <property type="match status" value="1"/>
</dbReference>
<dbReference type="InterPro" id="IPR002860">
    <property type="entry name" value="BNR_rpt"/>
</dbReference>
<evidence type="ECO:0000313" key="1">
    <source>
        <dbReference type="EMBL" id="AKH42908.1"/>
    </source>
</evidence>
<keyword evidence="1" id="KW-0326">Glycosidase</keyword>
<organism evidence="1 2">
    <name type="scientific">Croceibacterium atlanticum</name>
    <dbReference type="NCBI Taxonomy" id="1267766"/>
    <lineage>
        <taxon>Bacteria</taxon>
        <taxon>Pseudomonadati</taxon>
        <taxon>Pseudomonadota</taxon>
        <taxon>Alphaproteobacteria</taxon>
        <taxon>Sphingomonadales</taxon>
        <taxon>Erythrobacteraceae</taxon>
        <taxon>Croceibacterium</taxon>
    </lineage>
</organism>
<dbReference type="InterPro" id="IPR052025">
    <property type="entry name" value="Xyloglucanase_GH74"/>
</dbReference>
<protein>
    <submittedName>
        <fullName evidence="1">Xyloglucanase Xgh74A</fullName>
        <ecNumber evidence="1">3.2.1.-</ecNumber>
    </submittedName>
</protein>
<dbReference type="CDD" id="cd15482">
    <property type="entry name" value="Sialidase_non-viral"/>
    <property type="match status" value="1"/>
</dbReference>
<dbReference type="SUPFAM" id="SSF110296">
    <property type="entry name" value="Oligoxyloglucan reducing end-specific cellobiohydrolase"/>
    <property type="match status" value="1"/>
</dbReference>
<dbReference type="PATRIC" id="fig|1267766.3.peg.1893"/>
<dbReference type="Gene3D" id="2.130.10.10">
    <property type="entry name" value="YVTN repeat-like/Quinoprotein amine dehydrogenase"/>
    <property type="match status" value="1"/>
</dbReference>
<keyword evidence="1" id="KW-0378">Hydrolase</keyword>
<dbReference type="AlphaFoldDB" id="A0A0F7KQZ7"/>
<name>A0A0F7KQZ7_9SPHN</name>
<dbReference type="OrthoDB" id="9764804at2"/>
<dbReference type="Proteomes" id="UP000034392">
    <property type="component" value="Chromosome"/>
</dbReference>
<dbReference type="InterPro" id="IPR015943">
    <property type="entry name" value="WD40/YVTN_repeat-like_dom_sf"/>
</dbReference>
<dbReference type="Pfam" id="PF02012">
    <property type="entry name" value="BNR"/>
    <property type="match status" value="1"/>
</dbReference>
<sequence length="378" mass="40651">MAIYLSHSGTSMFSNPSPSPDLFVATAEGLFHLRREGDGEWRNVGQTLAGHHICSLAREELSGTMIAGTHDGGIAISTDEGASWEFRNNGLASHNVFAVAACNVDGEARLYAGTEPAHLYVSTDMGMSWTELDTLRSAPNLDDWTFPPPPHEAHVKYITFDPADPNCIYACVEQGELLRSTDGGKTWEDLLTRAGVAKEVEGDAHRLLIRPQHPDKFFLPTGFGLLVSNDGGKSWQNLKERLPAIGYPDPMVFDPGRQELLFVAGGKDTPGHWIPTRNANASVARSRDGGETWEVVTNGLPQPMTASIEAMMIESHGNSCSVFLGTTDGDVYFSSDDGESWSRIAQDLPPVSKGLHFLLAKGLIDGPPPPGMGAGAPA</sequence>
<dbReference type="KEGG" id="aay:WYH_01872"/>
<dbReference type="GO" id="GO:0016798">
    <property type="term" value="F:hydrolase activity, acting on glycosyl bonds"/>
    <property type="evidence" value="ECO:0007669"/>
    <property type="project" value="UniProtKB-KW"/>
</dbReference>
<accession>A0A0F7KQZ7</accession>
<evidence type="ECO:0000313" key="2">
    <source>
        <dbReference type="Proteomes" id="UP000034392"/>
    </source>
</evidence>
<gene>
    <name evidence="1" type="primary">xghA</name>
    <name evidence="1" type="ORF">WYH_01872</name>
</gene>
<dbReference type="GO" id="GO:0010411">
    <property type="term" value="P:xyloglucan metabolic process"/>
    <property type="evidence" value="ECO:0007669"/>
    <property type="project" value="TreeGrafter"/>
</dbReference>
<keyword evidence="2" id="KW-1185">Reference proteome</keyword>
<dbReference type="PANTHER" id="PTHR43739">
    <property type="entry name" value="XYLOGLUCANASE (EUROFUNG)"/>
    <property type="match status" value="1"/>
</dbReference>
<dbReference type="EC" id="3.2.1.-" evidence="1"/>
<proteinExistence type="predicted"/>